<evidence type="ECO:0000256" key="1">
    <source>
        <dbReference type="SAM" id="MobiDB-lite"/>
    </source>
</evidence>
<evidence type="ECO:0000313" key="3">
    <source>
        <dbReference type="Proteomes" id="UP000180246"/>
    </source>
</evidence>
<dbReference type="AlphaFoldDB" id="A0A1S2NE29"/>
<dbReference type="InterPro" id="IPR006944">
    <property type="entry name" value="Phage/GTA_portal"/>
</dbReference>
<dbReference type="Proteomes" id="UP000180246">
    <property type="component" value="Unassembled WGS sequence"/>
</dbReference>
<name>A0A1S2NE29_9BURK</name>
<reference evidence="2 3" key="1">
    <citation type="submission" date="2014-10" db="EMBL/GenBank/DDBJ databases">
        <authorList>
            <person name="Seo M.-J."/>
            <person name="Seok Y.J."/>
            <person name="Cha I.-T."/>
        </authorList>
    </citation>
    <scope>NUCLEOTIDE SEQUENCE [LARGE SCALE GENOMIC DNA]</scope>
    <source>
        <strain evidence="2 3">NEU</strain>
    </source>
</reference>
<dbReference type="EMBL" id="JRYB01000001">
    <property type="protein sequence ID" value="OIJ43318.1"/>
    <property type="molecule type" value="Genomic_DNA"/>
</dbReference>
<dbReference type="NCBIfam" id="TIGR01537">
    <property type="entry name" value="portal_HK97"/>
    <property type="match status" value="1"/>
</dbReference>
<protein>
    <submittedName>
        <fullName evidence="2">Phage portal protein, HK97 family</fullName>
    </submittedName>
</protein>
<accession>A0A1S2NE29</accession>
<dbReference type="Pfam" id="PF04860">
    <property type="entry name" value="Phage_portal"/>
    <property type="match status" value="1"/>
</dbReference>
<feature type="compositionally biased region" description="Gly residues" evidence="1">
    <location>
        <begin position="12"/>
        <end position="24"/>
    </location>
</feature>
<organism evidence="2 3">
    <name type="scientific">Massilia timonae</name>
    <dbReference type="NCBI Taxonomy" id="47229"/>
    <lineage>
        <taxon>Bacteria</taxon>
        <taxon>Pseudomonadati</taxon>
        <taxon>Pseudomonadota</taxon>
        <taxon>Betaproteobacteria</taxon>
        <taxon>Burkholderiales</taxon>
        <taxon>Oxalobacteraceae</taxon>
        <taxon>Telluria group</taxon>
        <taxon>Massilia</taxon>
    </lineage>
</organism>
<feature type="region of interest" description="Disordered" evidence="1">
    <location>
        <begin position="391"/>
        <end position="420"/>
    </location>
</feature>
<dbReference type="InterPro" id="IPR006427">
    <property type="entry name" value="Portal_HK97"/>
</dbReference>
<feature type="compositionally biased region" description="Basic and acidic residues" evidence="1">
    <location>
        <begin position="405"/>
        <end position="420"/>
    </location>
</feature>
<evidence type="ECO:0000313" key="2">
    <source>
        <dbReference type="EMBL" id="OIJ43318.1"/>
    </source>
</evidence>
<gene>
    <name evidence="2" type="ORF">LO55_5026</name>
</gene>
<dbReference type="RefSeq" id="WP_071363513.1">
    <property type="nucleotide sequence ID" value="NZ_JRYB01000001.1"/>
</dbReference>
<comment type="caution">
    <text evidence="2">The sequence shown here is derived from an EMBL/GenBank/DDBJ whole genome shotgun (WGS) entry which is preliminary data.</text>
</comment>
<feature type="region of interest" description="Disordered" evidence="1">
    <location>
        <begin position="6"/>
        <end position="27"/>
    </location>
</feature>
<proteinExistence type="predicted"/>
<sequence length="420" mass="46496">MFLRQFFSGQGASAGGGWSSGLGGARSEAGPIVTPESALSLTALQACVTLLGESVGQLPCELFRRKGEGEREPARNHKLYRVIAWEPNSWQTPIEYREQSQLKAGLKGNSFSEIVRDTDGTPIALHPIDGVVAVYKGSDLRPYYSIDGGPLLPQRMIHHVRWVGLNSYVGLSPVMLHANAIGHAQAIQQYAGKSFMNGTALSGVIERPRESSPIKDQSVIDRITDRWQQMYGGSSNAKRVAMLQEGMTFKPLSMTNLDAELIPALKLTVLDIARIYKVPPHMIGELDKATFANIEHQAIQFVIYTLLPWIKRHEQAMMRDLLLPSERAEYYIEFNVSGLLRGDQKSRYEAYAVARNWGWLSVNDIRRLENLPPIAGGDVYLQPLNMVDAANPGAEPRTQVPPPDTKAKPEQVKEIEGILA</sequence>